<dbReference type="STRING" id="756272.Plabr_3485"/>
<feature type="region of interest" description="Disordered" evidence="3">
    <location>
        <begin position="244"/>
        <end position="277"/>
    </location>
</feature>
<name>F0SN53_RUBBR</name>
<sequence>MLAAVPYRISLEDLFNGPFDLLLFLVRKQEIDVQTVSLSRIVHDFQEYLEVLEILDFDLAADFVVTASTLAEIKSQMALVRNEPDEEEPEEELTDAAPGNFVEHLLAYKRLKEAAETLQEQALAWHDRYPRLTDERPNARRSSADDFIKDVEVWDLVGAFARIVRKKSDDSEHKLKFDETPIHVYVDRIGKIIREQGRVLFQSLFEENADRSQVIGMFLAVLELVRHHGYLAEQADDFNEIWLMPPTGEDDDRLPTKLSATSYEDEGEQPSAEQPAD</sequence>
<dbReference type="AlphaFoldDB" id="F0SN53"/>
<dbReference type="Pfam" id="PF02616">
    <property type="entry name" value="SMC_ScpA"/>
    <property type="match status" value="1"/>
</dbReference>
<dbReference type="EMBL" id="CP002546">
    <property type="protein sequence ID" value="ADY61082.1"/>
    <property type="molecule type" value="Genomic_DNA"/>
</dbReference>
<reference evidence="5" key="1">
    <citation type="submission" date="2011-02" db="EMBL/GenBank/DDBJ databases">
        <title>The complete genome of Planctomyces brasiliensis DSM 5305.</title>
        <authorList>
            <person name="Lucas S."/>
            <person name="Copeland A."/>
            <person name="Lapidus A."/>
            <person name="Bruce D."/>
            <person name="Goodwin L."/>
            <person name="Pitluck S."/>
            <person name="Kyrpides N."/>
            <person name="Mavromatis K."/>
            <person name="Pagani I."/>
            <person name="Ivanova N."/>
            <person name="Ovchinnikova G."/>
            <person name="Lu M."/>
            <person name="Detter J.C."/>
            <person name="Han C."/>
            <person name="Land M."/>
            <person name="Hauser L."/>
            <person name="Markowitz V."/>
            <person name="Cheng J.-F."/>
            <person name="Hugenholtz P."/>
            <person name="Woyke T."/>
            <person name="Wu D."/>
            <person name="Tindall B."/>
            <person name="Pomrenke H.G."/>
            <person name="Brambilla E."/>
            <person name="Klenk H.-P."/>
            <person name="Eisen J.A."/>
        </authorList>
    </citation>
    <scope>NUCLEOTIDE SEQUENCE [LARGE SCALE GENOMIC DNA]</scope>
    <source>
        <strain evidence="5">ATCC 49424 / DSM 5305 / JCM 21570 / NBRC 103401 / IFAM 1448</strain>
    </source>
</reference>
<gene>
    <name evidence="4" type="ordered locus">Plabr_3485</name>
</gene>
<evidence type="ECO:0000256" key="1">
    <source>
        <dbReference type="ARBA" id="ARBA00044777"/>
    </source>
</evidence>
<keyword evidence="2" id="KW-0175">Coiled coil</keyword>
<evidence type="ECO:0000313" key="4">
    <source>
        <dbReference type="EMBL" id="ADY61082.1"/>
    </source>
</evidence>
<dbReference type="Gene3D" id="6.10.250.2410">
    <property type="match status" value="1"/>
</dbReference>
<dbReference type="Proteomes" id="UP000006860">
    <property type="component" value="Chromosome"/>
</dbReference>
<dbReference type="RefSeq" id="WP_013629801.1">
    <property type="nucleotide sequence ID" value="NC_015174.1"/>
</dbReference>
<dbReference type="eggNOG" id="COG1354">
    <property type="taxonomic scope" value="Bacteria"/>
</dbReference>
<dbReference type="HOGENOM" id="CLU_038686_3_2_0"/>
<evidence type="ECO:0000256" key="3">
    <source>
        <dbReference type="SAM" id="MobiDB-lite"/>
    </source>
</evidence>
<keyword evidence="5" id="KW-1185">Reference proteome</keyword>
<dbReference type="KEGG" id="pbs:Plabr_3485"/>
<protein>
    <recommendedName>
        <fullName evidence="1">Segregation and condensation protein A</fullName>
    </recommendedName>
</protein>
<dbReference type="OrthoDB" id="9811016at2"/>
<evidence type="ECO:0000313" key="5">
    <source>
        <dbReference type="Proteomes" id="UP000006860"/>
    </source>
</evidence>
<evidence type="ECO:0000256" key="2">
    <source>
        <dbReference type="SAM" id="Coils"/>
    </source>
</evidence>
<feature type="coiled-coil region" evidence="2">
    <location>
        <begin position="101"/>
        <end position="128"/>
    </location>
</feature>
<organism evidence="4 5">
    <name type="scientific">Rubinisphaera brasiliensis (strain ATCC 49424 / DSM 5305 / JCM 21570 / IAM 15109 / NBRC 103401 / IFAM 1448)</name>
    <name type="common">Planctomyces brasiliensis</name>
    <dbReference type="NCBI Taxonomy" id="756272"/>
    <lineage>
        <taxon>Bacteria</taxon>
        <taxon>Pseudomonadati</taxon>
        <taxon>Planctomycetota</taxon>
        <taxon>Planctomycetia</taxon>
        <taxon>Planctomycetales</taxon>
        <taxon>Planctomycetaceae</taxon>
        <taxon>Rubinisphaera</taxon>
    </lineage>
</organism>
<proteinExistence type="predicted"/>
<dbReference type="PANTHER" id="PTHR33969">
    <property type="entry name" value="SEGREGATION AND CONDENSATION PROTEIN A"/>
    <property type="match status" value="1"/>
</dbReference>
<accession>F0SN53</accession>
<dbReference type="InterPro" id="IPR003768">
    <property type="entry name" value="ScpA"/>
</dbReference>
<dbReference type="PANTHER" id="PTHR33969:SF2">
    <property type="entry name" value="SEGREGATION AND CONDENSATION PROTEIN A"/>
    <property type="match status" value="1"/>
</dbReference>